<feature type="compositionally biased region" description="Basic and acidic residues" evidence="1">
    <location>
        <begin position="52"/>
        <end position="62"/>
    </location>
</feature>
<dbReference type="GO" id="GO:0016558">
    <property type="term" value="P:protein import into peroxisome matrix"/>
    <property type="evidence" value="ECO:0000318"/>
    <property type="project" value="GO_Central"/>
</dbReference>
<dbReference type="AlphaFoldDB" id="A0A7M7PT63"/>
<dbReference type="GO" id="GO:0051117">
    <property type="term" value="F:ATPase binding"/>
    <property type="evidence" value="ECO:0000318"/>
    <property type="project" value="GO_Central"/>
</dbReference>
<dbReference type="Proteomes" id="UP000007110">
    <property type="component" value="Unassembled WGS sequence"/>
</dbReference>
<dbReference type="RefSeq" id="XP_030856074.1">
    <property type="nucleotide sequence ID" value="XM_031000214.1"/>
</dbReference>
<dbReference type="GO" id="GO:0005777">
    <property type="term" value="C:peroxisome"/>
    <property type="evidence" value="ECO:0000318"/>
    <property type="project" value="GO_Central"/>
</dbReference>
<dbReference type="RefSeq" id="XP_030856073.1">
    <property type="nucleotide sequence ID" value="XM_031000213.1"/>
</dbReference>
<dbReference type="GO" id="GO:0045046">
    <property type="term" value="P:protein import into peroxisome membrane"/>
    <property type="evidence" value="ECO:0007669"/>
    <property type="project" value="InterPro"/>
</dbReference>
<accession>A0A7M7PT63</accession>
<dbReference type="InterPro" id="IPR010797">
    <property type="entry name" value="Pex26"/>
</dbReference>
<dbReference type="KEGG" id="spu:100893962"/>
<dbReference type="InParanoid" id="A0A7M7PT63"/>
<keyword evidence="3" id="KW-1185">Reference proteome</keyword>
<dbReference type="PANTHER" id="PTHR16262">
    <property type="entry name" value="PEROXISOME ASSEMBLY PROTEIN 26"/>
    <property type="match status" value="1"/>
</dbReference>
<reference evidence="2" key="2">
    <citation type="submission" date="2021-01" db="UniProtKB">
        <authorList>
            <consortium name="EnsemblMetazoa"/>
        </authorList>
    </citation>
    <scope>IDENTIFICATION</scope>
</reference>
<dbReference type="OMA" id="FAPFHLM"/>
<dbReference type="GO" id="GO:0044877">
    <property type="term" value="F:protein-containing complex binding"/>
    <property type="evidence" value="ECO:0007669"/>
    <property type="project" value="InterPro"/>
</dbReference>
<dbReference type="GO" id="GO:0005778">
    <property type="term" value="C:peroxisomal membrane"/>
    <property type="evidence" value="ECO:0007669"/>
    <property type="project" value="InterPro"/>
</dbReference>
<dbReference type="GeneID" id="100893962"/>
<dbReference type="EnsemblMetazoa" id="XM_031000214">
    <property type="protein sequence ID" value="XP_030856074"/>
    <property type="gene ID" value="LOC100893962"/>
</dbReference>
<sequence>MDFGMAREGHQVDGVKILQAANDLLLFRRHEEVLRVCRLGVDRNQEIVFPRLGDHEPKREGDGTDVQNGLSDRNEQNLKKMHKDAMREYLESMCILAMQAYAELDRWDQALPFLLSCYGDISKLPPRIVLMCILLFSKVRSFTEAESFSSQWLKAQNGWSINQYCSVLEMYIKRVYITQGQWKAAREYVETNTVLSPERKMRYLKYLAELQQQKESSSTNGCKNAKHSSPGNILLSLFQKLRSFFVARLSPSASTGLHRIQNLAIISVFLYLLLFRSNTSIPTGASQASVVWRSLQGVWRSLFAPFHVMVQEA</sequence>
<dbReference type="PANTHER" id="PTHR16262:SF2">
    <property type="entry name" value="PEROXISOME ASSEMBLY PROTEIN 26"/>
    <property type="match status" value="1"/>
</dbReference>
<proteinExistence type="predicted"/>
<dbReference type="OrthoDB" id="5954192at2759"/>
<evidence type="ECO:0000256" key="1">
    <source>
        <dbReference type="SAM" id="MobiDB-lite"/>
    </source>
</evidence>
<name>A0A7M7PT63_STRPU</name>
<reference evidence="3" key="1">
    <citation type="submission" date="2015-02" db="EMBL/GenBank/DDBJ databases">
        <title>Genome sequencing for Strongylocentrotus purpuratus.</title>
        <authorList>
            <person name="Murali S."/>
            <person name="Liu Y."/>
            <person name="Vee V."/>
            <person name="English A."/>
            <person name="Wang M."/>
            <person name="Skinner E."/>
            <person name="Han Y."/>
            <person name="Muzny D.M."/>
            <person name="Worley K.C."/>
            <person name="Gibbs R.A."/>
        </authorList>
    </citation>
    <scope>NUCLEOTIDE SEQUENCE</scope>
</reference>
<dbReference type="EnsemblMetazoa" id="XM_031000213">
    <property type="protein sequence ID" value="XP_030856073"/>
    <property type="gene ID" value="LOC100893962"/>
</dbReference>
<evidence type="ECO:0000313" key="2">
    <source>
        <dbReference type="EnsemblMetazoa" id="XP_030856073"/>
    </source>
</evidence>
<dbReference type="Pfam" id="PF07163">
    <property type="entry name" value="Pex26"/>
    <property type="match status" value="1"/>
</dbReference>
<organism evidence="2 3">
    <name type="scientific">Strongylocentrotus purpuratus</name>
    <name type="common">Purple sea urchin</name>
    <dbReference type="NCBI Taxonomy" id="7668"/>
    <lineage>
        <taxon>Eukaryota</taxon>
        <taxon>Metazoa</taxon>
        <taxon>Echinodermata</taxon>
        <taxon>Eleutherozoa</taxon>
        <taxon>Echinozoa</taxon>
        <taxon>Echinoidea</taxon>
        <taxon>Euechinoidea</taxon>
        <taxon>Echinacea</taxon>
        <taxon>Camarodonta</taxon>
        <taxon>Echinidea</taxon>
        <taxon>Strongylocentrotidae</taxon>
        <taxon>Strongylocentrotus</taxon>
    </lineage>
</organism>
<feature type="region of interest" description="Disordered" evidence="1">
    <location>
        <begin position="52"/>
        <end position="71"/>
    </location>
</feature>
<evidence type="ECO:0000313" key="3">
    <source>
        <dbReference type="Proteomes" id="UP000007110"/>
    </source>
</evidence>
<protein>
    <submittedName>
        <fullName evidence="2">Uncharacterized protein</fullName>
    </submittedName>
</protein>